<evidence type="ECO:0000313" key="1">
    <source>
        <dbReference type="EMBL" id="MQY28489.1"/>
    </source>
</evidence>
<accession>A0A7K0DRW4</accession>
<dbReference type="RefSeq" id="WP_153344576.1">
    <property type="nucleotide sequence ID" value="NZ_WEGI01000009.1"/>
</dbReference>
<dbReference type="Proteomes" id="UP000431401">
    <property type="component" value="Unassembled WGS sequence"/>
</dbReference>
<dbReference type="EMBL" id="WEGI01000009">
    <property type="protein sequence ID" value="MQY28489.1"/>
    <property type="molecule type" value="Genomic_DNA"/>
</dbReference>
<protein>
    <submittedName>
        <fullName evidence="1">Uncharacterized protein</fullName>
    </submittedName>
</protein>
<evidence type="ECO:0000313" key="2">
    <source>
        <dbReference type="Proteomes" id="UP000431401"/>
    </source>
</evidence>
<dbReference type="OrthoDB" id="3831302at2"/>
<sequence length="113" mass="11791">MAEVAARKTLSRLQLSHGNPAADAAKVVPALSATLDQHAAAVRDILDFGIENSTTVPVTVLLAGYARGLVEHAGHEAVRAPHDAAGWAEAGWLPMRLAAVCLLAPAPRAKTQR</sequence>
<dbReference type="InterPro" id="IPR045647">
    <property type="entry name" value="DUF6401"/>
</dbReference>
<name>A0A7K0DRW4_9NOCA</name>
<gene>
    <name evidence="1" type="ORF">NRB56_40730</name>
</gene>
<comment type="caution">
    <text evidence="1">The sequence shown here is derived from an EMBL/GenBank/DDBJ whole genome shotgun (WGS) entry which is preliminary data.</text>
</comment>
<dbReference type="Pfam" id="PF19939">
    <property type="entry name" value="DUF6401"/>
    <property type="match status" value="1"/>
</dbReference>
<reference evidence="1 2" key="1">
    <citation type="submission" date="2019-10" db="EMBL/GenBank/DDBJ databases">
        <title>Nocardia macrotermitis sp. nov. and Nocardia aurantia sp. nov., isolated from the gut of fungus growing-termite Macrotermes natalensis.</title>
        <authorList>
            <person name="Benndorf R."/>
            <person name="Schwitalla J."/>
            <person name="Martin K."/>
            <person name="De Beer W."/>
            <person name="Kaster A.-K."/>
            <person name="Vollmers J."/>
            <person name="Poulsen M."/>
            <person name="Beemelmanns C."/>
        </authorList>
    </citation>
    <scope>NUCLEOTIDE SEQUENCE [LARGE SCALE GENOMIC DNA]</scope>
    <source>
        <strain evidence="1 2">RB56</strain>
    </source>
</reference>
<organism evidence="1 2">
    <name type="scientific">Nocardia aurantia</name>
    <dbReference type="NCBI Taxonomy" id="2585199"/>
    <lineage>
        <taxon>Bacteria</taxon>
        <taxon>Bacillati</taxon>
        <taxon>Actinomycetota</taxon>
        <taxon>Actinomycetes</taxon>
        <taxon>Mycobacteriales</taxon>
        <taxon>Nocardiaceae</taxon>
        <taxon>Nocardia</taxon>
    </lineage>
</organism>
<keyword evidence="2" id="KW-1185">Reference proteome</keyword>
<proteinExistence type="predicted"/>
<dbReference type="AlphaFoldDB" id="A0A7K0DRW4"/>